<accession>A0AAU9SDI7</accession>
<feature type="domain" description="RNase H type-1" evidence="1">
    <location>
        <begin position="14"/>
        <end position="92"/>
    </location>
</feature>
<dbReference type="Pfam" id="PF13456">
    <property type="entry name" value="RVT_3"/>
    <property type="match status" value="1"/>
</dbReference>
<dbReference type="InterPro" id="IPR036397">
    <property type="entry name" value="RNaseH_sf"/>
</dbReference>
<name>A0AAU9SDI7_THLAR</name>
<keyword evidence="3" id="KW-1185">Reference proteome</keyword>
<evidence type="ECO:0000313" key="2">
    <source>
        <dbReference type="EMBL" id="CAH2060896.1"/>
    </source>
</evidence>
<evidence type="ECO:0000259" key="1">
    <source>
        <dbReference type="Pfam" id="PF13456"/>
    </source>
</evidence>
<protein>
    <recommendedName>
        <fullName evidence="1">RNase H type-1 domain-containing protein</fullName>
    </recommendedName>
</protein>
<dbReference type="Gene3D" id="3.30.420.10">
    <property type="entry name" value="Ribonuclease H-like superfamily/Ribonuclease H"/>
    <property type="match status" value="1"/>
</dbReference>
<reference evidence="2 3" key="1">
    <citation type="submission" date="2022-03" db="EMBL/GenBank/DDBJ databases">
        <authorList>
            <person name="Nunn A."/>
            <person name="Chopra R."/>
            <person name="Nunn A."/>
            <person name="Contreras Garrido A."/>
        </authorList>
    </citation>
    <scope>NUCLEOTIDE SEQUENCE [LARGE SCALE GENOMIC DNA]</scope>
</reference>
<dbReference type="Proteomes" id="UP000836841">
    <property type="component" value="Chromosome 4"/>
</dbReference>
<proteinExistence type="predicted"/>
<dbReference type="InterPro" id="IPR002156">
    <property type="entry name" value="RNaseH_domain"/>
</dbReference>
<dbReference type="GO" id="GO:0004523">
    <property type="term" value="F:RNA-DNA hybrid ribonuclease activity"/>
    <property type="evidence" value="ECO:0007669"/>
    <property type="project" value="InterPro"/>
</dbReference>
<gene>
    <name evidence="2" type="ORF">TAV2_LOCUS14703</name>
</gene>
<dbReference type="EMBL" id="OU466860">
    <property type="protein sequence ID" value="CAH2060896.1"/>
    <property type="molecule type" value="Genomic_DNA"/>
</dbReference>
<sequence length="112" mass="12764">MIITGTTLCPRCQVDGSWTADALVFGRGTVLELEDGSSRFGLLVRKTRLSPINAELEALIWTMKIFLQISIFSMAFETDCLQLVKAIEEEEHWPTLESELEEFNMVAKNKYF</sequence>
<evidence type="ECO:0000313" key="3">
    <source>
        <dbReference type="Proteomes" id="UP000836841"/>
    </source>
</evidence>
<organism evidence="2 3">
    <name type="scientific">Thlaspi arvense</name>
    <name type="common">Field penny-cress</name>
    <dbReference type="NCBI Taxonomy" id="13288"/>
    <lineage>
        <taxon>Eukaryota</taxon>
        <taxon>Viridiplantae</taxon>
        <taxon>Streptophyta</taxon>
        <taxon>Embryophyta</taxon>
        <taxon>Tracheophyta</taxon>
        <taxon>Spermatophyta</taxon>
        <taxon>Magnoliopsida</taxon>
        <taxon>eudicotyledons</taxon>
        <taxon>Gunneridae</taxon>
        <taxon>Pentapetalae</taxon>
        <taxon>rosids</taxon>
        <taxon>malvids</taxon>
        <taxon>Brassicales</taxon>
        <taxon>Brassicaceae</taxon>
        <taxon>Thlaspideae</taxon>
        <taxon>Thlaspi</taxon>
    </lineage>
</organism>
<dbReference type="AlphaFoldDB" id="A0AAU9SDI7"/>
<dbReference type="GO" id="GO:0003676">
    <property type="term" value="F:nucleic acid binding"/>
    <property type="evidence" value="ECO:0007669"/>
    <property type="project" value="InterPro"/>
</dbReference>